<dbReference type="OrthoDB" id="685843at2759"/>
<evidence type="ECO:0000313" key="4">
    <source>
        <dbReference type="Proteomes" id="UP000095767"/>
    </source>
</evidence>
<dbReference type="EMBL" id="LWDX02027079">
    <property type="protein sequence ID" value="OEL29678.1"/>
    <property type="molecule type" value="Genomic_DNA"/>
</dbReference>
<dbReference type="AlphaFoldDB" id="A0A1E5VX43"/>
<dbReference type="Pfam" id="PF12937">
    <property type="entry name" value="F-box-like"/>
    <property type="match status" value="1"/>
</dbReference>
<accession>A0A1E5VX43</accession>
<protein>
    <submittedName>
        <fullName evidence="3">Uncharacterized protein</fullName>
    </submittedName>
</protein>
<evidence type="ECO:0000259" key="1">
    <source>
        <dbReference type="Pfam" id="PF12937"/>
    </source>
</evidence>
<gene>
    <name evidence="3" type="ORF">BAE44_0009303</name>
</gene>
<dbReference type="Proteomes" id="UP000095767">
    <property type="component" value="Unassembled WGS sequence"/>
</dbReference>
<dbReference type="InterPro" id="IPR036047">
    <property type="entry name" value="F-box-like_dom_sf"/>
</dbReference>
<sequence>MDVDIWASLPTDLLLEIFGRLETTAVLRSTGVCKPWRRTIIGNAASCLRPRPDCFVPELLLGFFHNYRDKGRHVRLRCLAWPLESAATAVTTIADTTVSSFIQADGGADLASYDELLSSRDGLLLLSGRAAQDLCLCSLVTGDRKFLPAATFKADTYVLVTGYDLTLSDGGGDHDLKALVLAVKEKDIKAGMTYQIFSTCDGAWGEVMRSPVFKKGLATRIYPGSEVICHGSEVHWLGMAADAGVVKCTVAIDVRTCRTWLTALPQVCWPLDCYSSLNVSPIRLATSRNGQLSVVTSIGTNQIEVWVLAGGDQWMLRTTINVESLLSRRQLWFSSFCPRSGCLLGHVQGQDLLIDMERGSCRLAGCIDTNHGGRIYPYEMDWSTYISKMKLF</sequence>
<name>A0A1E5VX43_9POAL</name>
<dbReference type="PANTHER" id="PTHR35828">
    <property type="entry name" value="OS08G0203800 PROTEIN-RELATED"/>
    <property type="match status" value="1"/>
</dbReference>
<organism evidence="3 4">
    <name type="scientific">Dichanthelium oligosanthes</name>
    <dbReference type="NCBI Taxonomy" id="888268"/>
    <lineage>
        <taxon>Eukaryota</taxon>
        <taxon>Viridiplantae</taxon>
        <taxon>Streptophyta</taxon>
        <taxon>Embryophyta</taxon>
        <taxon>Tracheophyta</taxon>
        <taxon>Spermatophyta</taxon>
        <taxon>Magnoliopsida</taxon>
        <taxon>Liliopsida</taxon>
        <taxon>Poales</taxon>
        <taxon>Poaceae</taxon>
        <taxon>PACMAD clade</taxon>
        <taxon>Panicoideae</taxon>
        <taxon>Panicodae</taxon>
        <taxon>Paniceae</taxon>
        <taxon>Dichantheliinae</taxon>
        <taxon>Dichanthelium</taxon>
    </lineage>
</organism>
<dbReference type="Pfam" id="PF24523">
    <property type="entry name" value="DUF7595"/>
    <property type="match status" value="1"/>
</dbReference>
<proteinExistence type="predicted"/>
<dbReference type="SUPFAM" id="SSF81383">
    <property type="entry name" value="F-box domain"/>
    <property type="match status" value="1"/>
</dbReference>
<keyword evidence="4" id="KW-1185">Reference proteome</keyword>
<reference evidence="3 4" key="1">
    <citation type="submission" date="2016-09" db="EMBL/GenBank/DDBJ databases">
        <title>The draft genome of Dichanthelium oligosanthes: A C3 panicoid grass species.</title>
        <authorList>
            <person name="Studer A.J."/>
            <person name="Schnable J.C."/>
            <person name="Brutnell T.P."/>
        </authorList>
    </citation>
    <scope>NUCLEOTIDE SEQUENCE [LARGE SCALE GENOMIC DNA]</scope>
    <source>
        <strain evidence="4">cv. Kellogg 1175</strain>
        <tissue evidence="3">Leaf</tissue>
    </source>
</reference>
<dbReference type="PANTHER" id="PTHR35828:SF16">
    <property type="entry name" value="F-BOX DOMAIN-CONTAINING PROTEIN"/>
    <property type="match status" value="1"/>
</dbReference>
<comment type="caution">
    <text evidence="3">The sequence shown here is derived from an EMBL/GenBank/DDBJ whole genome shotgun (WGS) entry which is preliminary data.</text>
</comment>
<feature type="domain" description="F-box" evidence="1">
    <location>
        <begin position="6"/>
        <end position="39"/>
    </location>
</feature>
<dbReference type="Gene3D" id="1.20.1280.50">
    <property type="match status" value="1"/>
</dbReference>
<dbReference type="InterPro" id="IPR056016">
    <property type="entry name" value="DUF7595"/>
</dbReference>
<feature type="domain" description="DUF7595" evidence="2">
    <location>
        <begin position="111"/>
        <end position="309"/>
    </location>
</feature>
<dbReference type="InterPro" id="IPR001810">
    <property type="entry name" value="F-box_dom"/>
</dbReference>
<evidence type="ECO:0000313" key="3">
    <source>
        <dbReference type="EMBL" id="OEL29678.1"/>
    </source>
</evidence>
<evidence type="ECO:0000259" key="2">
    <source>
        <dbReference type="Pfam" id="PF24523"/>
    </source>
</evidence>